<comment type="caution">
    <text evidence="4">The sequence shown here is derived from an EMBL/GenBank/DDBJ whole genome shotgun (WGS) entry which is preliminary data.</text>
</comment>
<protein>
    <recommendedName>
        <fullName evidence="3">VPS9 domain-containing protein</fullName>
    </recommendedName>
</protein>
<evidence type="ECO:0000256" key="1">
    <source>
        <dbReference type="SAM" id="Coils"/>
    </source>
</evidence>
<dbReference type="InterPro" id="IPR003123">
    <property type="entry name" value="VPS9"/>
</dbReference>
<keyword evidence="5" id="KW-1185">Reference proteome</keyword>
<dbReference type="PROSITE" id="PS51205">
    <property type="entry name" value="VPS9"/>
    <property type="match status" value="1"/>
</dbReference>
<dbReference type="Proteomes" id="UP001159427">
    <property type="component" value="Unassembled WGS sequence"/>
</dbReference>
<keyword evidence="1" id="KW-0175">Coiled coil</keyword>
<proteinExistence type="predicted"/>
<dbReference type="SUPFAM" id="SSF109993">
    <property type="entry name" value="VPS9 domain"/>
    <property type="match status" value="1"/>
</dbReference>
<evidence type="ECO:0000313" key="4">
    <source>
        <dbReference type="EMBL" id="CAH3190950.1"/>
    </source>
</evidence>
<accession>A0ABN8SHH1</accession>
<evidence type="ECO:0000313" key="5">
    <source>
        <dbReference type="Proteomes" id="UP001159427"/>
    </source>
</evidence>
<dbReference type="InterPro" id="IPR037191">
    <property type="entry name" value="VPS9_dom_sf"/>
</dbReference>
<sequence>MASMMCLVMNMITDWIDNKVLILQRARIAMHIYLKDGHQRRWVTDVHLQDGFCPCIGSSLTHQSREDVSQSLEPAIWFKVLVLESVSVDCGRRIVSWSTGNNSEDSELCNNQRAFYMEGECYDYDADIDELFLLAGKIISPSSMGHDENGMCELSEKDYEQCLLRMLHCYILPKITLHKEDLDKVVKAREKQVQNIEALDLKVIEECKNIDACESRMEDLRTQFFPGLERFLDKGRCSKGFLEVLLEDISKEEPRLRQQIDKLQDQVQTAKEMLAKKPRGAALVEQLNVARQNRNDQQIKLEALIMARELIVDALPQTVDVGGVVVGHYLLHQYLEERKQLFSLKANRNRLLEQKNCALSVREMLESAIKQLIEKGSTDANDANALGTRATDVLQGVWKPEWQKLGERIATLVNNEEHPIGNHFKLFCRTIHSFCQEFIETGKCGSPSEFTPSCSPFGRSCPAASNCEMYGLEDFVVQNHRHKLQLLQNTIFKQLNTATDFLSEFFNNRDTHFKNKLRLCYEQCFYDKEHSFLACVYELAHHEHVDNLERDVQRLKRLPIKLLNLQMKDEWWLELFEQRSHHASVNLEHLRPFSQAYMNGTLDSMDVVDNGLSGSYDMLTELDEFGVEAEELPPTNVDSFRSLCISAIRDRSKTVTAKDAEQPSDKLDVGHPKKTNGAAEAIISCSAPERSITMGQLINIWETTGEADEEEDSNAFRKPPLTRTLSKSQSDIDKKSNLMVEGETFEDHFGSALQNMRDIFKVTSPLAKLKCLTSSLRKITNAVQELRMRSGKDTFAAAVNAEDLLPLLVLMMLQMDPWEVASMWPQLAFIEDLMAPFLSSGCHGWALVEFQMAQRIIHELCQEF</sequence>
<evidence type="ECO:0000259" key="3">
    <source>
        <dbReference type="PROSITE" id="PS51205"/>
    </source>
</evidence>
<gene>
    <name evidence="4" type="ORF">PEVE_00021101</name>
</gene>
<feature type="region of interest" description="Disordered" evidence="2">
    <location>
        <begin position="706"/>
        <end position="729"/>
    </location>
</feature>
<feature type="coiled-coil region" evidence="1">
    <location>
        <begin position="246"/>
        <end position="273"/>
    </location>
</feature>
<evidence type="ECO:0000256" key="2">
    <source>
        <dbReference type="SAM" id="MobiDB-lite"/>
    </source>
</evidence>
<organism evidence="4 5">
    <name type="scientific">Porites evermanni</name>
    <dbReference type="NCBI Taxonomy" id="104178"/>
    <lineage>
        <taxon>Eukaryota</taxon>
        <taxon>Metazoa</taxon>
        <taxon>Cnidaria</taxon>
        <taxon>Anthozoa</taxon>
        <taxon>Hexacorallia</taxon>
        <taxon>Scleractinia</taxon>
        <taxon>Fungiina</taxon>
        <taxon>Poritidae</taxon>
        <taxon>Porites</taxon>
    </lineage>
</organism>
<feature type="domain" description="VPS9" evidence="3">
    <location>
        <begin position="709"/>
        <end position="864"/>
    </location>
</feature>
<dbReference type="Pfam" id="PF02204">
    <property type="entry name" value="VPS9"/>
    <property type="match status" value="1"/>
</dbReference>
<name>A0ABN8SHH1_9CNID</name>
<reference evidence="4 5" key="1">
    <citation type="submission" date="2022-05" db="EMBL/GenBank/DDBJ databases">
        <authorList>
            <consortium name="Genoscope - CEA"/>
            <person name="William W."/>
        </authorList>
    </citation>
    <scope>NUCLEOTIDE SEQUENCE [LARGE SCALE GENOMIC DNA]</scope>
</reference>
<dbReference type="EMBL" id="CALNXI010002824">
    <property type="protein sequence ID" value="CAH3190950.1"/>
    <property type="molecule type" value="Genomic_DNA"/>
</dbReference>
<dbReference type="Gene3D" id="1.20.1050.80">
    <property type="entry name" value="VPS9 domain"/>
    <property type="match status" value="1"/>
</dbReference>